<accession>A0ABW0W2U3</accession>
<dbReference type="EMBL" id="JBHSOW010000098">
    <property type="protein sequence ID" value="MFC5652482.1"/>
    <property type="molecule type" value="Genomic_DNA"/>
</dbReference>
<proteinExistence type="predicted"/>
<dbReference type="RefSeq" id="WP_379191124.1">
    <property type="nucleotide sequence ID" value="NZ_JBHSOW010000098.1"/>
</dbReference>
<keyword evidence="2" id="KW-1185">Reference proteome</keyword>
<gene>
    <name evidence="1" type="ORF">ACFPYJ_25865</name>
</gene>
<sequence length="96" mass="10902">MSNDQGQQINEQELIAYIASETNADVKSIELVLKLEQKFIDNAQVDAKGEVEVDSDELVDYILKQQNVKLDEMTVESILEAEMEYLLDKGFVGYID</sequence>
<evidence type="ECO:0000313" key="1">
    <source>
        <dbReference type="EMBL" id="MFC5652482.1"/>
    </source>
</evidence>
<name>A0ABW0W2U3_9BACL</name>
<protein>
    <recommendedName>
        <fullName evidence="3">Peptidylprolyl isomerase</fullName>
    </recommendedName>
</protein>
<evidence type="ECO:0008006" key="3">
    <source>
        <dbReference type="Google" id="ProtNLM"/>
    </source>
</evidence>
<reference evidence="2" key="1">
    <citation type="journal article" date="2019" name="Int. J. Syst. Evol. Microbiol.">
        <title>The Global Catalogue of Microorganisms (GCM) 10K type strain sequencing project: providing services to taxonomists for standard genome sequencing and annotation.</title>
        <authorList>
            <consortium name="The Broad Institute Genomics Platform"/>
            <consortium name="The Broad Institute Genome Sequencing Center for Infectious Disease"/>
            <person name="Wu L."/>
            <person name="Ma J."/>
        </authorList>
    </citation>
    <scope>NUCLEOTIDE SEQUENCE [LARGE SCALE GENOMIC DNA]</scope>
    <source>
        <strain evidence="2">CGMCC 1.3240</strain>
    </source>
</reference>
<organism evidence="1 2">
    <name type="scientific">Paenibacillus solisilvae</name>
    <dbReference type="NCBI Taxonomy" id="2486751"/>
    <lineage>
        <taxon>Bacteria</taxon>
        <taxon>Bacillati</taxon>
        <taxon>Bacillota</taxon>
        <taxon>Bacilli</taxon>
        <taxon>Bacillales</taxon>
        <taxon>Paenibacillaceae</taxon>
        <taxon>Paenibacillus</taxon>
    </lineage>
</organism>
<dbReference type="Proteomes" id="UP001596047">
    <property type="component" value="Unassembled WGS sequence"/>
</dbReference>
<comment type="caution">
    <text evidence="1">The sequence shown here is derived from an EMBL/GenBank/DDBJ whole genome shotgun (WGS) entry which is preliminary data.</text>
</comment>
<evidence type="ECO:0000313" key="2">
    <source>
        <dbReference type="Proteomes" id="UP001596047"/>
    </source>
</evidence>